<evidence type="ECO:0000259" key="4">
    <source>
        <dbReference type="Pfam" id="PF19270"/>
    </source>
</evidence>
<evidence type="ECO:0000256" key="1">
    <source>
        <dbReference type="ARBA" id="ARBA00022786"/>
    </source>
</evidence>
<organism evidence="5 6">
    <name type="scientific">Kluyveromyces lactis (strain ATCC 8585 / CBS 2359 / DSM 70799 / NBRC 1267 / NRRL Y-1140 / WM37)</name>
    <name type="common">Yeast</name>
    <name type="synonym">Candida sphaerica</name>
    <dbReference type="NCBI Taxonomy" id="284590"/>
    <lineage>
        <taxon>Eukaryota</taxon>
        <taxon>Fungi</taxon>
        <taxon>Dikarya</taxon>
        <taxon>Ascomycota</taxon>
        <taxon>Saccharomycotina</taxon>
        <taxon>Saccharomycetes</taxon>
        <taxon>Saccharomycetales</taxon>
        <taxon>Saccharomycetaceae</taxon>
        <taxon>Kluyveromyces</taxon>
    </lineage>
</organism>
<keyword evidence="1" id="KW-0833">Ubl conjugation pathway</keyword>
<feature type="repeat" description="TPR" evidence="2">
    <location>
        <begin position="7"/>
        <end position="40"/>
    </location>
</feature>
<dbReference type="AlphaFoldDB" id="Q6CJD0"/>
<evidence type="ECO:0000313" key="5">
    <source>
        <dbReference type="EMBL" id="CAG98667.1"/>
    </source>
</evidence>
<dbReference type="HOGENOM" id="CLU_017706_1_0_1"/>
<keyword evidence="2" id="KW-0802">TPR repeat</keyword>
<protein>
    <submittedName>
        <fullName evidence="5">KLLA0F19580p</fullName>
    </submittedName>
</protein>
<dbReference type="PaxDb" id="284590-Q6CJD0"/>
<dbReference type="PANTHER" id="PTHR12874:SF9">
    <property type="entry name" value="F-BOX ONLY PROTEIN 48"/>
    <property type="match status" value="1"/>
</dbReference>
<dbReference type="InterPro" id="IPR011990">
    <property type="entry name" value="TPR-like_helical_dom_sf"/>
</dbReference>
<dbReference type="EMBL" id="CR382126">
    <property type="protein sequence ID" value="CAG98667.1"/>
    <property type="molecule type" value="Genomic_DNA"/>
</dbReference>
<evidence type="ECO:0000256" key="2">
    <source>
        <dbReference type="PROSITE-ProRule" id="PRU00339"/>
    </source>
</evidence>
<dbReference type="InterPro" id="IPR045464">
    <property type="entry name" value="Hrt3/FBXO9_C"/>
</dbReference>
<evidence type="ECO:0000256" key="3">
    <source>
        <dbReference type="SAM" id="MobiDB-lite"/>
    </source>
</evidence>
<proteinExistence type="predicted"/>
<dbReference type="STRING" id="284590.Q6CJD0"/>
<dbReference type="InParanoid" id="Q6CJD0"/>
<dbReference type="OMA" id="RWNRLDF"/>
<dbReference type="FunCoup" id="Q6CJD0">
    <property type="interactions" value="147"/>
</dbReference>
<dbReference type="GO" id="GO:0005737">
    <property type="term" value="C:cytoplasm"/>
    <property type="evidence" value="ECO:0007669"/>
    <property type="project" value="TreeGrafter"/>
</dbReference>
<dbReference type="InterPro" id="IPR019734">
    <property type="entry name" value="TPR_rpt"/>
</dbReference>
<feature type="region of interest" description="Disordered" evidence="3">
    <location>
        <begin position="69"/>
        <end position="90"/>
    </location>
</feature>
<gene>
    <name evidence="5" type="ORF">KLLA0_F19580g</name>
</gene>
<dbReference type="GO" id="GO:0019005">
    <property type="term" value="C:SCF ubiquitin ligase complex"/>
    <property type="evidence" value="ECO:0007669"/>
    <property type="project" value="TreeGrafter"/>
</dbReference>
<evidence type="ECO:0000313" key="6">
    <source>
        <dbReference type="Proteomes" id="UP000000598"/>
    </source>
</evidence>
<dbReference type="KEGG" id="kla:KLLA0_F19580g"/>
<dbReference type="PANTHER" id="PTHR12874">
    <property type="entry name" value="F-BOX ONLY PROTEIN 48-RELATED"/>
    <property type="match status" value="1"/>
</dbReference>
<dbReference type="CDD" id="cd09917">
    <property type="entry name" value="F-box_SF"/>
    <property type="match status" value="1"/>
</dbReference>
<dbReference type="GO" id="GO:0031146">
    <property type="term" value="P:SCF-dependent proteasomal ubiquitin-dependent protein catabolic process"/>
    <property type="evidence" value="ECO:0007669"/>
    <property type="project" value="TreeGrafter"/>
</dbReference>
<accession>Q6CJD0</accession>
<dbReference type="PROSITE" id="PS50005">
    <property type="entry name" value="TPR"/>
    <property type="match status" value="1"/>
</dbReference>
<dbReference type="Gene3D" id="1.25.40.10">
    <property type="entry name" value="Tetratricopeptide repeat domain"/>
    <property type="match status" value="1"/>
</dbReference>
<reference evidence="5 6" key="1">
    <citation type="journal article" date="2004" name="Nature">
        <title>Genome evolution in yeasts.</title>
        <authorList>
            <consortium name="Genolevures"/>
            <person name="Dujon B."/>
            <person name="Sherman D."/>
            <person name="Fischer G."/>
            <person name="Durrens P."/>
            <person name="Casaregola S."/>
            <person name="Lafontaine I."/>
            <person name="de Montigny J."/>
            <person name="Marck C."/>
            <person name="Neuveglise C."/>
            <person name="Talla E."/>
            <person name="Goffard N."/>
            <person name="Frangeul L."/>
            <person name="Aigle M."/>
            <person name="Anthouard V."/>
            <person name="Babour A."/>
            <person name="Barbe V."/>
            <person name="Barnay S."/>
            <person name="Blanchin S."/>
            <person name="Beckerich J.M."/>
            <person name="Beyne E."/>
            <person name="Bleykasten C."/>
            <person name="Boisrame A."/>
            <person name="Boyer J."/>
            <person name="Cattolico L."/>
            <person name="Confanioleri F."/>
            <person name="de Daruvar A."/>
            <person name="Despons L."/>
            <person name="Fabre E."/>
            <person name="Fairhead C."/>
            <person name="Ferry-Dumazet H."/>
            <person name="Groppi A."/>
            <person name="Hantraye F."/>
            <person name="Hennequin C."/>
            <person name="Jauniaux N."/>
            <person name="Joyet P."/>
            <person name="Kachouri R."/>
            <person name="Kerrest A."/>
            <person name="Koszul R."/>
            <person name="Lemaire M."/>
            <person name="Lesur I."/>
            <person name="Ma L."/>
            <person name="Muller H."/>
            <person name="Nicaud J.M."/>
            <person name="Nikolski M."/>
            <person name="Oztas S."/>
            <person name="Ozier-Kalogeropoulos O."/>
            <person name="Pellenz S."/>
            <person name="Potier S."/>
            <person name="Richard G.F."/>
            <person name="Straub M.L."/>
            <person name="Suleau A."/>
            <person name="Swennene D."/>
            <person name="Tekaia F."/>
            <person name="Wesolowski-Louvel M."/>
            <person name="Westhof E."/>
            <person name="Wirth B."/>
            <person name="Zeniou-Meyer M."/>
            <person name="Zivanovic I."/>
            <person name="Bolotin-Fukuhara M."/>
            <person name="Thierry A."/>
            <person name="Bouchier C."/>
            <person name="Caudron B."/>
            <person name="Scarpelli C."/>
            <person name="Gaillardin C."/>
            <person name="Weissenbach J."/>
            <person name="Wincker P."/>
            <person name="Souciet J.L."/>
        </authorList>
    </citation>
    <scope>NUCLEOTIDE SEQUENCE [LARGE SCALE GENOMIC DNA]</scope>
    <source>
        <strain evidence="6">ATCC 8585 / CBS 2359 / DSM 70799 / NBRC 1267 / NRRL Y-1140 / WM37</strain>
    </source>
</reference>
<dbReference type="InterPro" id="IPR036047">
    <property type="entry name" value="F-box-like_dom_sf"/>
</dbReference>
<sequence length="349" mass="40756">MEEPIEAIALWELGYSKETAGAMTDAIKYYRKALRMNPDVEKLYRKKMHDEWRLNEEMKKLKLNSNVNIVDGSSETDPDGRKEETEGLSQTEDLVELPCWILDMLPDDILSMIIDMVVLSSADSWMNLSLTCKKFNLLCFHDSSPYRTFAEYIYKKQVYNENEMRLNGISDIQALAETVWGQNYRKMLKERPYIKFHGIYISVVNYLRHGSIPEGSSSLLNPIHMITYYRYFRFYPDGRCIRLLTTDEPNIVVPGFSLERCSERKDSDICSWSLSLDDGLDQLTIKRNRRKDGLEFNEILKISNRGHKKFSKLKWIASSATRQDGTTMQFSLSKEKPFHFSKAKSYRDC</sequence>
<dbReference type="SUPFAM" id="SSF81383">
    <property type="entry name" value="F-box domain"/>
    <property type="match status" value="1"/>
</dbReference>
<feature type="domain" description="F-box protein Hrt3/FBXO9 C-terminal" evidence="4">
    <location>
        <begin position="177"/>
        <end position="252"/>
    </location>
</feature>
<name>Q6CJD0_KLULA</name>
<keyword evidence="6" id="KW-1185">Reference proteome</keyword>
<dbReference type="Pfam" id="PF19270">
    <property type="entry name" value="FBO_C"/>
    <property type="match status" value="1"/>
</dbReference>
<dbReference type="Proteomes" id="UP000000598">
    <property type="component" value="Chromosome F"/>
</dbReference>
<dbReference type="eggNOG" id="KOG2997">
    <property type="taxonomic scope" value="Eukaryota"/>
</dbReference>